<keyword evidence="14 16" id="KW-0460">Magnesium</keyword>
<comment type="function">
    <text evidence="16">General (non sugar-specific) component of the phosphoenolpyruvate-dependent sugar phosphotransferase system (sugar PTS). This major carbohydrate active-transport system catalyzes the phosphorylation of incoming sugar substrates concomitantly with their translocation across the cell membrane. Enzyme I transfers the phosphoryl group from phosphoenolpyruvate (PEP) to the phosphoryl carrier protein (HPr).</text>
</comment>
<dbReference type="PANTHER" id="PTHR46244:SF6">
    <property type="entry name" value="PHOSPHOENOLPYRUVATE-PROTEIN PHOSPHOTRANSFERASE"/>
    <property type="match status" value="1"/>
</dbReference>
<feature type="binding site" evidence="19">
    <location>
        <position position="432"/>
    </location>
    <ligand>
        <name>Mg(2+)</name>
        <dbReference type="ChEBI" id="CHEBI:18420"/>
    </ligand>
</feature>
<evidence type="ECO:0000256" key="6">
    <source>
        <dbReference type="ARBA" id="ARBA00016544"/>
    </source>
</evidence>
<comment type="similarity">
    <text evidence="4 16">Belongs to the PEP-utilizing enzyme family.</text>
</comment>
<evidence type="ECO:0000256" key="15">
    <source>
        <dbReference type="ARBA" id="ARBA00033235"/>
    </source>
</evidence>
<feature type="binding site" evidence="18">
    <location>
        <begin position="455"/>
        <end position="456"/>
    </location>
    <ligand>
        <name>phosphoenolpyruvate</name>
        <dbReference type="ChEBI" id="CHEBI:58702"/>
    </ligand>
</feature>
<evidence type="ECO:0000259" key="20">
    <source>
        <dbReference type="Pfam" id="PF00391"/>
    </source>
</evidence>
<dbReference type="InterPro" id="IPR000121">
    <property type="entry name" value="PEP_util_C"/>
</dbReference>
<dbReference type="InterPro" id="IPR036637">
    <property type="entry name" value="Phosphohistidine_dom_sf"/>
</dbReference>
<evidence type="ECO:0000256" key="7">
    <source>
        <dbReference type="ARBA" id="ARBA00022448"/>
    </source>
</evidence>
<comment type="caution">
    <text evidence="23">The sequence shown here is derived from an EMBL/GenBank/DDBJ whole genome shotgun (WGS) entry which is preliminary data.</text>
</comment>
<dbReference type="AlphaFoldDB" id="A0A7I9VIX1"/>
<dbReference type="InterPro" id="IPR036618">
    <property type="entry name" value="PtsI_HPr-bd_sf"/>
</dbReference>
<dbReference type="InterPro" id="IPR023151">
    <property type="entry name" value="PEP_util_CS"/>
</dbReference>
<dbReference type="Proteomes" id="UP000503640">
    <property type="component" value="Unassembled WGS sequence"/>
</dbReference>
<reference evidence="24" key="1">
    <citation type="journal article" date="2020" name="Appl. Environ. Microbiol.">
        <title>Diazotrophic Anaeromyxobacter Isolates from Soils.</title>
        <authorList>
            <person name="Masuda Y."/>
            <person name="Yamanaka H."/>
            <person name="Xu Z.X."/>
            <person name="Shiratori Y."/>
            <person name="Aono T."/>
            <person name="Amachi S."/>
            <person name="Senoo K."/>
            <person name="Itoh H."/>
        </authorList>
    </citation>
    <scope>NUCLEOTIDE SEQUENCE [LARGE SCALE GENOMIC DNA]</scope>
    <source>
        <strain evidence="24">R267</strain>
    </source>
</reference>
<dbReference type="GO" id="GO:0016301">
    <property type="term" value="F:kinase activity"/>
    <property type="evidence" value="ECO:0007669"/>
    <property type="project" value="UniProtKB-KW"/>
</dbReference>
<dbReference type="InterPro" id="IPR008279">
    <property type="entry name" value="PEP-util_enz_mobile_dom"/>
</dbReference>
<name>A0A7I9VIX1_9BACT</name>
<keyword evidence="24" id="KW-1185">Reference proteome</keyword>
<evidence type="ECO:0000256" key="19">
    <source>
        <dbReference type="PIRSR" id="PIRSR000732-3"/>
    </source>
</evidence>
<evidence type="ECO:0000256" key="13">
    <source>
        <dbReference type="ARBA" id="ARBA00022777"/>
    </source>
</evidence>
<feature type="binding site" evidence="18">
    <location>
        <position position="466"/>
    </location>
    <ligand>
        <name>phosphoenolpyruvate</name>
        <dbReference type="ChEBI" id="CHEBI:58702"/>
    </ligand>
</feature>
<feature type="active site" description="Proton donor" evidence="17">
    <location>
        <position position="503"/>
    </location>
</feature>
<keyword evidence="23" id="KW-0670">Pyruvate</keyword>
<feature type="domain" description="Phosphotransferase system enzyme I N-terminal" evidence="22">
    <location>
        <begin position="3"/>
        <end position="127"/>
    </location>
</feature>
<dbReference type="InterPro" id="IPR006318">
    <property type="entry name" value="PTS_EI-like"/>
</dbReference>
<protein>
    <recommendedName>
        <fullName evidence="6 16">Phosphoenolpyruvate-protein phosphotransferase</fullName>
        <ecNumber evidence="5 16">2.7.3.9</ecNumber>
    </recommendedName>
    <alternativeName>
        <fullName evidence="15 16">Phosphotransferase system, enzyme I</fullName>
    </alternativeName>
</protein>
<evidence type="ECO:0000259" key="22">
    <source>
        <dbReference type="Pfam" id="PF05524"/>
    </source>
</evidence>
<evidence type="ECO:0000313" key="24">
    <source>
        <dbReference type="Proteomes" id="UP000503640"/>
    </source>
</evidence>
<dbReference type="GO" id="GO:0046872">
    <property type="term" value="F:metal ion binding"/>
    <property type="evidence" value="ECO:0007669"/>
    <property type="project" value="UniProtKB-KW"/>
</dbReference>
<evidence type="ECO:0000256" key="8">
    <source>
        <dbReference type="ARBA" id="ARBA00022490"/>
    </source>
</evidence>
<dbReference type="SUPFAM" id="SSF51621">
    <property type="entry name" value="Phosphoenolpyruvate/pyruvate domain"/>
    <property type="match status" value="1"/>
</dbReference>
<evidence type="ECO:0000256" key="1">
    <source>
        <dbReference type="ARBA" id="ARBA00000683"/>
    </source>
</evidence>
<feature type="binding site" evidence="18">
    <location>
        <position position="297"/>
    </location>
    <ligand>
        <name>phosphoenolpyruvate</name>
        <dbReference type="ChEBI" id="CHEBI:58702"/>
    </ligand>
</feature>
<keyword evidence="8 16" id="KW-0963">Cytoplasm</keyword>
<gene>
    <name evidence="23" type="ORF">AMYX_07180</name>
</gene>
<dbReference type="InterPro" id="IPR040442">
    <property type="entry name" value="Pyrv_kinase-like_dom_sf"/>
</dbReference>
<feature type="binding site" evidence="18">
    <location>
        <position position="333"/>
    </location>
    <ligand>
        <name>phosphoenolpyruvate</name>
        <dbReference type="ChEBI" id="CHEBI:58702"/>
    </ligand>
</feature>
<dbReference type="Pfam" id="PF05524">
    <property type="entry name" value="PEP-utilisers_N"/>
    <property type="match status" value="1"/>
</dbReference>
<evidence type="ECO:0000256" key="11">
    <source>
        <dbReference type="ARBA" id="ARBA00022683"/>
    </source>
</evidence>
<comment type="cofactor">
    <cofactor evidence="2 16 19">
        <name>Mg(2+)</name>
        <dbReference type="ChEBI" id="CHEBI:18420"/>
    </cofactor>
</comment>
<keyword evidence="10 16" id="KW-0808">Transferase</keyword>
<feature type="domain" description="PEP-utilising enzyme mobile" evidence="20">
    <location>
        <begin position="153"/>
        <end position="226"/>
    </location>
</feature>
<dbReference type="GO" id="GO:0009401">
    <property type="term" value="P:phosphoenolpyruvate-dependent sugar phosphotransferase system"/>
    <property type="evidence" value="ECO:0007669"/>
    <property type="project" value="UniProtKB-KW"/>
</dbReference>
<dbReference type="PANTHER" id="PTHR46244">
    <property type="entry name" value="PHOSPHOENOLPYRUVATE-PROTEIN PHOSPHOTRANSFERASE"/>
    <property type="match status" value="1"/>
</dbReference>
<dbReference type="InterPro" id="IPR015813">
    <property type="entry name" value="Pyrv/PenolPyrv_kinase-like_dom"/>
</dbReference>
<keyword evidence="9 16" id="KW-0762">Sugar transport</keyword>
<dbReference type="InterPro" id="IPR050499">
    <property type="entry name" value="PEP-utilizing_PTS_enzyme"/>
</dbReference>
<dbReference type="PIRSF" id="PIRSF000732">
    <property type="entry name" value="PTS_enzyme_I"/>
    <property type="match status" value="1"/>
</dbReference>
<dbReference type="Gene3D" id="1.10.274.10">
    <property type="entry name" value="PtsI, HPr-binding domain"/>
    <property type="match status" value="1"/>
</dbReference>
<evidence type="ECO:0000256" key="5">
    <source>
        <dbReference type="ARBA" id="ARBA00012232"/>
    </source>
</evidence>
<evidence type="ECO:0000256" key="10">
    <source>
        <dbReference type="ARBA" id="ARBA00022679"/>
    </source>
</evidence>
<sequence>MLRGTAVSPGIARGVAFVITCGNRAPAPRRRIQASELEGERLRFDGALDRAEAELVTLQRDVLERIGPTQADIFGAQALVVRDPGLRDGVLRAMGEKLVNVEAALSDFIDAQTRDLEAVRDGYIRERAADVRDVGRRILSALIEQRGTGCLEIPPDAVVVTEELLPSVTARLEVSRARGFVTERGSRFSHSSILARSLGTPAVAAVPEASRKIRTGDQVIVDGLAGIVFVNPERSVEREYDRLQAELGGQKERLRHLVDLPSTTADGTAIPLLANVNKLADTEAALLYRAEGVGLYRTEFQFTIRDRFPAEDEQYEFLARSAERLHPRRLVLRLLDLGGDKTLPYFPLPASRNPSLAQRGIGLLLEHVDVLRAQLRAFLRVSADHPISILLPVVRGLEDVRRARDVVRQVQRELSEAGRRFDAEAPLGAMIELPSAALMARSLLREVDFLSLGTNDLVQYVLAADREDGGVAPSYHPLHPAVLQLIRSVAEAASSAGRELTICGEMAGDPTLTALLLGLGLRQFSVAPGELLEVKDAIRRVRLDAAEELARRALELGTVAEIVALLGATGR</sequence>
<feature type="domain" description="PEP-utilising enzyme C-terminal" evidence="21">
    <location>
        <begin position="252"/>
        <end position="541"/>
    </location>
</feature>
<evidence type="ECO:0000256" key="2">
    <source>
        <dbReference type="ARBA" id="ARBA00001946"/>
    </source>
</evidence>
<evidence type="ECO:0000256" key="12">
    <source>
        <dbReference type="ARBA" id="ARBA00022723"/>
    </source>
</evidence>
<evidence type="ECO:0000256" key="9">
    <source>
        <dbReference type="ARBA" id="ARBA00022597"/>
    </source>
</evidence>
<dbReference type="GO" id="GO:0008965">
    <property type="term" value="F:phosphoenolpyruvate-protein phosphotransferase activity"/>
    <property type="evidence" value="ECO:0007669"/>
    <property type="project" value="UniProtKB-EC"/>
</dbReference>
<feature type="binding site" evidence="19">
    <location>
        <position position="456"/>
    </location>
    <ligand>
        <name>Mg(2+)</name>
        <dbReference type="ChEBI" id="CHEBI:18420"/>
    </ligand>
</feature>
<dbReference type="PRINTS" id="PR01736">
    <property type="entry name" value="PHPHTRNFRASE"/>
</dbReference>
<dbReference type="Pfam" id="PF02896">
    <property type="entry name" value="PEP-utilizers_C"/>
    <property type="match status" value="1"/>
</dbReference>
<organism evidence="23 24">
    <name type="scientific">Anaeromyxobacter diazotrophicus</name>
    <dbReference type="NCBI Taxonomy" id="2590199"/>
    <lineage>
        <taxon>Bacteria</taxon>
        <taxon>Pseudomonadati</taxon>
        <taxon>Myxococcota</taxon>
        <taxon>Myxococcia</taxon>
        <taxon>Myxococcales</taxon>
        <taxon>Cystobacterineae</taxon>
        <taxon>Anaeromyxobacteraceae</taxon>
        <taxon>Anaeromyxobacter</taxon>
    </lineage>
</organism>
<feature type="active site" description="Tele-phosphohistidine intermediate" evidence="17">
    <location>
        <position position="190"/>
    </location>
</feature>
<dbReference type="NCBIfam" id="TIGR01417">
    <property type="entry name" value="PTS_I_fam"/>
    <property type="match status" value="1"/>
</dbReference>
<dbReference type="Pfam" id="PF00391">
    <property type="entry name" value="PEP-utilizers"/>
    <property type="match status" value="1"/>
</dbReference>
<evidence type="ECO:0000256" key="14">
    <source>
        <dbReference type="ARBA" id="ARBA00022842"/>
    </source>
</evidence>
<comment type="catalytic activity">
    <reaction evidence="1 16">
        <text>L-histidyl-[protein] + phosphoenolpyruvate = N(pros)-phospho-L-histidyl-[protein] + pyruvate</text>
        <dbReference type="Rhea" id="RHEA:23880"/>
        <dbReference type="Rhea" id="RHEA-COMP:9745"/>
        <dbReference type="Rhea" id="RHEA-COMP:9746"/>
        <dbReference type="ChEBI" id="CHEBI:15361"/>
        <dbReference type="ChEBI" id="CHEBI:29979"/>
        <dbReference type="ChEBI" id="CHEBI:58702"/>
        <dbReference type="ChEBI" id="CHEBI:64837"/>
        <dbReference type="EC" id="2.7.3.9"/>
    </reaction>
</comment>
<evidence type="ECO:0000256" key="3">
    <source>
        <dbReference type="ARBA" id="ARBA00004496"/>
    </source>
</evidence>
<keyword evidence="13 16" id="KW-0418">Kinase</keyword>
<dbReference type="GO" id="GO:0005737">
    <property type="term" value="C:cytoplasm"/>
    <property type="evidence" value="ECO:0007669"/>
    <property type="project" value="UniProtKB-SubCell"/>
</dbReference>
<dbReference type="RefSeq" id="WP_176063053.1">
    <property type="nucleotide sequence ID" value="NZ_BJTG01000002.1"/>
</dbReference>
<dbReference type="SUPFAM" id="SSF47831">
    <property type="entry name" value="Enzyme I of the PEP:sugar phosphotransferase system HPr-binding (sub)domain"/>
    <property type="match status" value="1"/>
</dbReference>
<dbReference type="Gene3D" id="3.20.20.60">
    <property type="entry name" value="Phosphoenolpyruvate-binding domains"/>
    <property type="match status" value="1"/>
</dbReference>
<evidence type="ECO:0000256" key="18">
    <source>
        <dbReference type="PIRSR" id="PIRSR000732-2"/>
    </source>
</evidence>
<dbReference type="InterPro" id="IPR008731">
    <property type="entry name" value="PTS_EIN"/>
</dbReference>
<evidence type="ECO:0000259" key="21">
    <source>
        <dbReference type="Pfam" id="PF02896"/>
    </source>
</evidence>
<evidence type="ECO:0000256" key="17">
    <source>
        <dbReference type="PIRSR" id="PIRSR000732-1"/>
    </source>
</evidence>
<evidence type="ECO:0000256" key="16">
    <source>
        <dbReference type="PIRNR" id="PIRNR000732"/>
    </source>
</evidence>
<comment type="subcellular location">
    <subcellularLocation>
        <location evidence="3 16">Cytoplasm</location>
    </subcellularLocation>
</comment>
<accession>A0A7I9VIX1</accession>
<evidence type="ECO:0000256" key="4">
    <source>
        <dbReference type="ARBA" id="ARBA00007837"/>
    </source>
</evidence>
<dbReference type="SUPFAM" id="SSF52009">
    <property type="entry name" value="Phosphohistidine domain"/>
    <property type="match status" value="1"/>
</dbReference>
<dbReference type="PROSITE" id="PS00742">
    <property type="entry name" value="PEP_ENZYMES_2"/>
    <property type="match status" value="1"/>
</dbReference>
<evidence type="ECO:0000313" key="23">
    <source>
        <dbReference type="EMBL" id="GEJ55977.1"/>
    </source>
</evidence>
<keyword evidence="12 16" id="KW-0479">Metal-binding</keyword>
<dbReference type="Gene3D" id="3.50.30.10">
    <property type="entry name" value="Phosphohistidine domain"/>
    <property type="match status" value="1"/>
</dbReference>
<dbReference type="EMBL" id="BJTG01000002">
    <property type="protein sequence ID" value="GEJ55977.1"/>
    <property type="molecule type" value="Genomic_DNA"/>
</dbReference>
<dbReference type="EC" id="2.7.3.9" evidence="5 16"/>
<dbReference type="InterPro" id="IPR024692">
    <property type="entry name" value="PTS_EI"/>
</dbReference>
<keyword evidence="7 16" id="KW-0813">Transport</keyword>
<keyword evidence="11 16" id="KW-0598">Phosphotransferase system</keyword>
<proteinExistence type="inferred from homology"/>